<accession>A0ABT2MI98</accession>
<keyword evidence="2" id="KW-0472">Membrane</keyword>
<gene>
    <name evidence="3" type="ORF">N4S67_25305</name>
</gene>
<protein>
    <recommendedName>
        <fullName evidence="5">Glycerophosphoryl diester phosphodiesterase membrane domain-containing protein</fullName>
    </recommendedName>
</protein>
<feature type="transmembrane region" description="Helical" evidence="2">
    <location>
        <begin position="316"/>
        <end position="341"/>
    </location>
</feature>
<feature type="transmembrane region" description="Helical" evidence="2">
    <location>
        <begin position="197"/>
        <end position="220"/>
    </location>
</feature>
<keyword evidence="2" id="KW-0812">Transmembrane</keyword>
<comment type="caution">
    <text evidence="3">The sequence shown here is derived from an EMBL/GenBank/DDBJ whole genome shotgun (WGS) entry which is preliminary data.</text>
</comment>
<dbReference type="RefSeq" id="WP_260995752.1">
    <property type="nucleotide sequence ID" value="NZ_JAODWD010000006.1"/>
</dbReference>
<feature type="compositionally biased region" description="Pro residues" evidence="1">
    <location>
        <begin position="12"/>
        <end position="24"/>
    </location>
</feature>
<reference evidence="4" key="1">
    <citation type="submission" date="2023-07" db="EMBL/GenBank/DDBJ databases">
        <authorList>
            <person name="Deng Y."/>
            <person name="Zhang Y.-Q."/>
        </authorList>
    </citation>
    <scope>NUCLEOTIDE SEQUENCE [LARGE SCALE GENOMIC DNA]</scope>
    <source>
        <strain evidence="4">CPCC 205710</strain>
    </source>
</reference>
<sequence>MTNDAGGFGMAGPPPPGYSPPGYAPPGYQQGYPPPGFAPPGYPPAGYPPPGYGPPPGYPPPGYGPPGYQPPALKPGVIPLRPLSLSEIFNGAVAYIRSNPKATLGLTAVVVVATQLIALILSVGPLAVAGELDPTRAGEDVSIGVLLGSSASSLIGAIAALLSSFVLSGMLTVVVGRAVFGAGITIGEAWQRLRGRLWALIGFSVAQLAVFILLTAILWAIPIGIGYAAGVAAGILVGIPILILWIAGGLYLWISLSFTPAILVLERLGIVAAVQRSFQLVKRDFWRVLGIRLLAYIVVQVVAGALALPFSLGGQLLLMAASSTMVILISLVLVTIGGAIAQIITAPFDAGVVVLQYTDRRIRGEAFDLVLQTGASYGPAASPDSTDHLWLTRQP</sequence>
<evidence type="ECO:0000313" key="4">
    <source>
        <dbReference type="Proteomes" id="UP001206639"/>
    </source>
</evidence>
<proteinExistence type="predicted"/>
<feature type="transmembrane region" description="Helical" evidence="2">
    <location>
        <begin position="104"/>
        <end position="129"/>
    </location>
</feature>
<evidence type="ECO:0000313" key="3">
    <source>
        <dbReference type="EMBL" id="MCT7661721.1"/>
    </source>
</evidence>
<name>A0ABT2MI98_9MYCO</name>
<feature type="transmembrane region" description="Helical" evidence="2">
    <location>
        <begin position="227"/>
        <end position="247"/>
    </location>
</feature>
<evidence type="ECO:0000256" key="2">
    <source>
        <dbReference type="SAM" id="Phobius"/>
    </source>
</evidence>
<keyword evidence="2" id="KW-1133">Transmembrane helix</keyword>
<feature type="region of interest" description="Disordered" evidence="1">
    <location>
        <begin position="1"/>
        <end position="48"/>
    </location>
</feature>
<feature type="transmembrane region" description="Helical" evidence="2">
    <location>
        <begin position="253"/>
        <end position="274"/>
    </location>
</feature>
<dbReference type="EMBL" id="JAODWD010000006">
    <property type="protein sequence ID" value="MCT7661721.1"/>
    <property type="molecule type" value="Genomic_DNA"/>
</dbReference>
<feature type="transmembrane region" description="Helical" evidence="2">
    <location>
        <begin position="286"/>
        <end position="310"/>
    </location>
</feature>
<dbReference type="Proteomes" id="UP001206639">
    <property type="component" value="Unassembled WGS sequence"/>
</dbReference>
<evidence type="ECO:0008006" key="5">
    <source>
        <dbReference type="Google" id="ProtNLM"/>
    </source>
</evidence>
<feature type="compositionally biased region" description="Pro residues" evidence="1">
    <location>
        <begin position="32"/>
        <end position="48"/>
    </location>
</feature>
<evidence type="ECO:0000256" key="1">
    <source>
        <dbReference type="SAM" id="MobiDB-lite"/>
    </source>
</evidence>
<organism evidence="3 4">
    <name type="scientific">Mycobacterium deserti</name>
    <dbReference type="NCBI Taxonomy" id="2978347"/>
    <lineage>
        <taxon>Bacteria</taxon>
        <taxon>Bacillati</taxon>
        <taxon>Actinomycetota</taxon>
        <taxon>Actinomycetes</taxon>
        <taxon>Mycobacteriales</taxon>
        <taxon>Mycobacteriaceae</taxon>
        <taxon>Mycobacterium</taxon>
    </lineage>
</organism>
<keyword evidence="4" id="KW-1185">Reference proteome</keyword>
<feature type="compositionally biased region" description="Gly residues" evidence="1">
    <location>
        <begin position="1"/>
        <end position="10"/>
    </location>
</feature>